<comment type="catalytic activity">
    <reaction evidence="1 5">
        <text>Hydrolysis of terminal, non-reducing alpha-D-galactose residues in alpha-D-galactosides, including galactose oligosaccharides, galactomannans and galactolipids.</text>
        <dbReference type="EC" id="3.2.1.22"/>
    </reaction>
</comment>
<protein>
    <recommendedName>
        <fullName evidence="2 5">Alpha-galactosidase</fullName>
        <ecNumber evidence="2 5">3.2.1.22</ecNumber>
    </recommendedName>
</protein>
<evidence type="ECO:0000256" key="2">
    <source>
        <dbReference type="ARBA" id="ARBA00012755"/>
    </source>
</evidence>
<accession>A0A2M9WNW1</accession>
<evidence type="ECO:0000256" key="5">
    <source>
        <dbReference type="PIRNR" id="PIRNR005536"/>
    </source>
</evidence>
<sequence length="718" mass="81771">MIKVSKTEDGMIFNLSNQKVSYVIQIVDNKFVTNRYFGPALPFFAESRDLDEGHHAFAVYEEGNKFSVSNLPLEYSFSQNGDYRQCSSEVRDADNLPLTFAKYVSYDEEAVHPDNLPQLRSKNGNFLNLYLKDETTSLEVILHYFLLDDLAGLVRWVTYKNTGSKSLNIEKANSLQLDIPDTDLNMLSFYGTHANEFVPSVKPIPDGIEEISSNRGSSSPQHHPFVALIDKHFDLNHGNFVACNLMWSGSFKIGLEKDQSNQIRLNAGINDDNFDWKLKPGTTFDTPQAILMLGQNGLGEMSSLSQKIIRNYVVQSRITKPLFTLNTWERAYFDIDEKKSLEAIDQAKEIGANLLVIDDGWFENRNSENGQLGDWVVDKDKFPDTLRKVSDAAHQNKIKFGLWIEPEMITTSSKLFHKHPEWVLGIQSSRNKLYSRNQLVLDLSKVEVQDHLIEVLSELIEENKLDYIKWDFNRQLAPTFSQGISRDEQGKVEYKYVLGLYHILEVLRDKYPELIIENCASGGGRVDAGMLYYTDQTWISDLTDSLGRFRILTNMATLYPLEVFSSHFSKSPNEQDGRILSIETRMILSSLGSLGFELDLDKLNSSEIDKIKKLKDWYVDNYYLLHNSICLPLTPLRQNATDTIGILLKGKIDSLVVYSYGATDAVHQPKYLPLRYLDEGKVYHVADKKMSGVELNYAGVTIPPVMGDFRVKDIKILG</sequence>
<organism evidence="9 10">
    <name type="scientific">Lactobacillus crispatus</name>
    <dbReference type="NCBI Taxonomy" id="47770"/>
    <lineage>
        <taxon>Bacteria</taxon>
        <taxon>Bacillati</taxon>
        <taxon>Bacillota</taxon>
        <taxon>Bacilli</taxon>
        <taxon>Lactobacillales</taxon>
        <taxon>Lactobacillaceae</taxon>
        <taxon>Lactobacillus</taxon>
    </lineage>
</organism>
<dbReference type="SUPFAM" id="SSF51445">
    <property type="entry name" value="(Trans)glycosidases"/>
    <property type="match status" value="1"/>
</dbReference>
<dbReference type="GO" id="GO:0016052">
    <property type="term" value="P:carbohydrate catabolic process"/>
    <property type="evidence" value="ECO:0007669"/>
    <property type="project" value="InterPro"/>
</dbReference>
<dbReference type="PIRSF" id="PIRSF005536">
    <property type="entry name" value="Agal"/>
    <property type="match status" value="1"/>
</dbReference>
<dbReference type="InterPro" id="IPR017853">
    <property type="entry name" value="GH"/>
</dbReference>
<dbReference type="PRINTS" id="PR00743">
    <property type="entry name" value="GLHYDRLASE36"/>
</dbReference>
<keyword evidence="4 5" id="KW-0326">Glycosidase</keyword>
<feature type="active site" description="Proton donor" evidence="6">
    <location>
        <position position="541"/>
    </location>
</feature>
<evidence type="ECO:0000256" key="1">
    <source>
        <dbReference type="ARBA" id="ARBA00001255"/>
    </source>
</evidence>
<dbReference type="InterPro" id="IPR031704">
    <property type="entry name" value="Glyco_hydro_36_N"/>
</dbReference>
<evidence type="ECO:0000256" key="3">
    <source>
        <dbReference type="ARBA" id="ARBA00022801"/>
    </source>
</evidence>
<dbReference type="Pfam" id="PF16875">
    <property type="entry name" value="Glyco_hydro_36N"/>
    <property type="match status" value="1"/>
</dbReference>
<evidence type="ECO:0000313" key="10">
    <source>
        <dbReference type="Proteomes" id="UP000231914"/>
    </source>
</evidence>
<dbReference type="Gene3D" id="2.70.98.60">
    <property type="entry name" value="alpha-galactosidase from lactobacil brevis"/>
    <property type="match status" value="1"/>
</dbReference>
<dbReference type="AlphaFoldDB" id="A0A2M9WNW1"/>
<evidence type="ECO:0000256" key="6">
    <source>
        <dbReference type="PIRSR" id="PIRSR005536-1"/>
    </source>
</evidence>
<dbReference type="GO" id="GO:0004557">
    <property type="term" value="F:alpha-galactosidase activity"/>
    <property type="evidence" value="ECO:0007669"/>
    <property type="project" value="UniProtKB-UniRule"/>
</dbReference>
<proteinExistence type="inferred from homology"/>
<feature type="domain" description="Glycosyl hydrolase family 36 N-terminal" evidence="7">
    <location>
        <begin position="32"/>
        <end position="279"/>
    </location>
</feature>
<evidence type="ECO:0000256" key="4">
    <source>
        <dbReference type="ARBA" id="ARBA00023295"/>
    </source>
</evidence>
<comment type="caution">
    <text evidence="9">The sequence shown here is derived from an EMBL/GenBank/DDBJ whole genome shotgun (WGS) entry which is preliminary data.</text>
</comment>
<comment type="similarity">
    <text evidence="5">Belongs to the glycosyl hydrolase.</text>
</comment>
<dbReference type="InterPro" id="IPR050985">
    <property type="entry name" value="Alpha-glycosidase_related"/>
</dbReference>
<reference evidence="9 10" key="1">
    <citation type="submission" date="2016-10" db="EMBL/GenBank/DDBJ databases">
        <title>WGS of isloates from the oral cavity of healthy individuals.</title>
        <authorList>
            <person name="Sharma S."/>
            <person name="Pal V.K."/>
            <person name="Patil P.B."/>
            <person name="Korpole S."/>
            <person name="Grover V."/>
        </authorList>
    </citation>
    <scope>NUCLEOTIDE SEQUENCE [LARGE SCALE GENOMIC DNA]</scope>
    <source>
        <strain evidence="9 10">DISK12</strain>
    </source>
</reference>
<reference evidence="8" key="2">
    <citation type="submission" date="2023-08" db="EMBL/GenBank/DDBJ databases">
        <title>Lactobacillus from the Female Urinary Tract.</title>
        <authorList>
            <person name="Stegman N."/>
            <person name="Jackson B."/>
            <person name="Steiling M."/>
            <person name="Sedano C."/>
            <person name="Wolfe A."/>
            <person name="Putonti C."/>
        </authorList>
    </citation>
    <scope>NUCLEOTIDE SEQUENCE</scope>
    <source>
        <strain evidence="8">UMB5661</strain>
    </source>
</reference>
<dbReference type="Proteomes" id="UP000231914">
    <property type="component" value="Unassembled WGS sequence"/>
</dbReference>
<dbReference type="InterPro" id="IPR002252">
    <property type="entry name" value="Glyco_hydro_36"/>
</dbReference>
<dbReference type="InterPro" id="IPR013785">
    <property type="entry name" value="Aldolase_TIM"/>
</dbReference>
<name>A0A2M9WNW1_9LACO</name>
<dbReference type="PANTHER" id="PTHR43053">
    <property type="entry name" value="GLYCOSIDASE FAMILY 31"/>
    <property type="match status" value="1"/>
</dbReference>
<dbReference type="PANTHER" id="PTHR43053:SF3">
    <property type="entry name" value="ALPHA-GALACTOSIDASE C-RELATED"/>
    <property type="match status" value="1"/>
</dbReference>
<dbReference type="Proteomes" id="UP001253287">
    <property type="component" value="Unassembled WGS sequence"/>
</dbReference>
<dbReference type="CDD" id="cd14791">
    <property type="entry name" value="GH36"/>
    <property type="match status" value="1"/>
</dbReference>
<dbReference type="EC" id="3.2.1.22" evidence="2 5"/>
<gene>
    <name evidence="9" type="ORF">BHU41_07200</name>
    <name evidence="8" type="ORF">RON39_10320</name>
</gene>
<keyword evidence="3 5" id="KW-0378">Hydrolase</keyword>
<evidence type="ECO:0000313" key="9">
    <source>
        <dbReference type="EMBL" id="PJZ17093.1"/>
    </source>
</evidence>
<dbReference type="EMBL" id="JAVTXN010000078">
    <property type="protein sequence ID" value="MDT9610494.1"/>
    <property type="molecule type" value="Genomic_DNA"/>
</dbReference>
<dbReference type="InterPro" id="IPR038417">
    <property type="entry name" value="Alpga-gal_N_sf"/>
</dbReference>
<dbReference type="FunFam" id="3.20.20.70:FF:000118">
    <property type="entry name" value="Alpha-galactosidase"/>
    <property type="match status" value="1"/>
</dbReference>
<evidence type="ECO:0000259" key="7">
    <source>
        <dbReference type="Pfam" id="PF16875"/>
    </source>
</evidence>
<evidence type="ECO:0000313" key="8">
    <source>
        <dbReference type="EMBL" id="MDT9610494.1"/>
    </source>
</evidence>
<dbReference type="Pfam" id="PF02065">
    <property type="entry name" value="Melibiase"/>
    <property type="match status" value="1"/>
</dbReference>
<dbReference type="RefSeq" id="WP_100732669.1">
    <property type="nucleotide sequence ID" value="NZ_JASOID010000075.1"/>
</dbReference>
<dbReference type="EMBL" id="MKXG01000053">
    <property type="protein sequence ID" value="PJZ17093.1"/>
    <property type="molecule type" value="Genomic_DNA"/>
</dbReference>
<dbReference type="Gene3D" id="3.20.20.70">
    <property type="entry name" value="Aldolase class I"/>
    <property type="match status" value="1"/>
</dbReference>
<feature type="active site" description="Nucleophile" evidence="6">
    <location>
        <position position="471"/>
    </location>
</feature>